<proteinExistence type="predicted"/>
<name>A0A9W8MWI6_9AGAR</name>
<dbReference type="OrthoDB" id="3168838at2759"/>
<gene>
    <name evidence="1" type="ORF">NLJ89_g4447</name>
</gene>
<organism evidence="1 2">
    <name type="scientific">Agrocybe chaxingu</name>
    <dbReference type="NCBI Taxonomy" id="84603"/>
    <lineage>
        <taxon>Eukaryota</taxon>
        <taxon>Fungi</taxon>
        <taxon>Dikarya</taxon>
        <taxon>Basidiomycota</taxon>
        <taxon>Agaricomycotina</taxon>
        <taxon>Agaricomycetes</taxon>
        <taxon>Agaricomycetidae</taxon>
        <taxon>Agaricales</taxon>
        <taxon>Agaricineae</taxon>
        <taxon>Strophariaceae</taxon>
        <taxon>Agrocybe</taxon>
    </lineage>
</organism>
<accession>A0A9W8MWI6</accession>
<keyword evidence="2" id="KW-1185">Reference proteome</keyword>
<reference evidence="1" key="1">
    <citation type="submission" date="2022-07" db="EMBL/GenBank/DDBJ databases">
        <title>Genome Sequence of Agrocybe chaxingu.</title>
        <authorList>
            <person name="Buettner E."/>
        </authorList>
    </citation>
    <scope>NUCLEOTIDE SEQUENCE</scope>
    <source>
        <strain evidence="1">MP-N11</strain>
    </source>
</reference>
<comment type="caution">
    <text evidence="1">The sequence shown here is derived from an EMBL/GenBank/DDBJ whole genome shotgun (WGS) entry which is preliminary data.</text>
</comment>
<evidence type="ECO:0000313" key="2">
    <source>
        <dbReference type="Proteomes" id="UP001148786"/>
    </source>
</evidence>
<dbReference type="AlphaFoldDB" id="A0A9W8MWI6"/>
<evidence type="ECO:0000313" key="1">
    <source>
        <dbReference type="EMBL" id="KAJ3510832.1"/>
    </source>
</evidence>
<dbReference type="Proteomes" id="UP001148786">
    <property type="component" value="Unassembled WGS sequence"/>
</dbReference>
<sequence length="141" mass="15499">MGLLKRLFSIGSKKNKKQRPAIVHNVPLPEEPEVEGALNDAEHEAAVGRLLRSTSARFVERPEFDYASLPPIPHPINQVVQTPASSAISLASSTLSQRGTYNVTVHKRTRHGSTEFPNANRGLEEKGTRGSRCCQLKIVGY</sequence>
<protein>
    <submittedName>
        <fullName evidence="1">Uncharacterized protein</fullName>
    </submittedName>
</protein>
<dbReference type="EMBL" id="JANKHO010000367">
    <property type="protein sequence ID" value="KAJ3510832.1"/>
    <property type="molecule type" value="Genomic_DNA"/>
</dbReference>